<evidence type="ECO:0000313" key="13">
    <source>
        <dbReference type="EMBL" id="RQH06542.1"/>
    </source>
</evidence>
<gene>
    <name evidence="13" type="ORF">D1Y85_11720</name>
</gene>
<comment type="subunit">
    <text evidence="2">Homotrimer.</text>
</comment>
<evidence type="ECO:0000256" key="10">
    <source>
        <dbReference type="ARBA" id="ARBA00023237"/>
    </source>
</evidence>
<feature type="domain" description="Porin" evidence="12">
    <location>
        <begin position="9"/>
        <end position="340"/>
    </location>
</feature>
<keyword evidence="4" id="KW-1134">Transmembrane beta strand</keyword>
<dbReference type="CDD" id="cd00342">
    <property type="entry name" value="gram_neg_porins"/>
    <property type="match status" value="1"/>
</dbReference>
<evidence type="ECO:0000256" key="1">
    <source>
        <dbReference type="ARBA" id="ARBA00004571"/>
    </source>
</evidence>
<evidence type="ECO:0000256" key="4">
    <source>
        <dbReference type="ARBA" id="ARBA00022452"/>
    </source>
</evidence>
<dbReference type="InterPro" id="IPR023614">
    <property type="entry name" value="Porin_dom_sf"/>
</dbReference>
<keyword evidence="5" id="KW-0812">Transmembrane</keyword>
<dbReference type="AlphaFoldDB" id="A0A3N6NC64"/>
<dbReference type="PANTHER" id="PTHR34501:SF9">
    <property type="entry name" value="MAJOR OUTER MEMBRANE PROTEIN P.IA"/>
    <property type="match status" value="1"/>
</dbReference>
<evidence type="ECO:0000256" key="2">
    <source>
        <dbReference type="ARBA" id="ARBA00011233"/>
    </source>
</evidence>
<dbReference type="InterPro" id="IPR033900">
    <property type="entry name" value="Gram_neg_porin_domain"/>
</dbReference>
<dbReference type="GO" id="GO:0009279">
    <property type="term" value="C:cell outer membrane"/>
    <property type="evidence" value="ECO:0007669"/>
    <property type="project" value="UniProtKB-SubCell"/>
</dbReference>
<dbReference type="OrthoDB" id="8712661at2"/>
<feature type="chain" id="PRO_5018029092" evidence="11">
    <location>
        <begin position="20"/>
        <end position="377"/>
    </location>
</feature>
<dbReference type="EMBL" id="RQIS01000007">
    <property type="protein sequence ID" value="RQH06542.1"/>
    <property type="molecule type" value="Genomic_DNA"/>
</dbReference>
<dbReference type="InterPro" id="IPR002299">
    <property type="entry name" value="Porin_Neis"/>
</dbReference>
<dbReference type="Gene3D" id="2.40.160.10">
    <property type="entry name" value="Porin"/>
    <property type="match status" value="1"/>
</dbReference>
<proteinExistence type="predicted"/>
<organism evidence="13 14">
    <name type="scientific">Paraburkholderia dinghuensis</name>
    <dbReference type="NCBI Taxonomy" id="2305225"/>
    <lineage>
        <taxon>Bacteria</taxon>
        <taxon>Pseudomonadati</taxon>
        <taxon>Pseudomonadota</taxon>
        <taxon>Betaproteobacteria</taxon>
        <taxon>Burkholderiales</taxon>
        <taxon>Burkholderiaceae</taxon>
        <taxon>Paraburkholderia</taxon>
    </lineage>
</organism>
<dbReference type="PRINTS" id="PR00184">
    <property type="entry name" value="NEISSPPORIN"/>
</dbReference>
<protein>
    <submittedName>
        <fullName evidence="13">Porin</fullName>
    </submittedName>
</protein>
<sequence>MKKKVLAISLFAIAAAAHAQSSVTLYGRIDNGLSYTNNINGNGHSFGMGSGLWGQSWWGLTGAEDLGGGTKTIFQLESAIITTNGSLANTSSLFNRHATVGLSNDRYGTFKLGNLGDGEITQDTWGADPQEMQAYSIFSMVRGRNWAKTTSAAEYSSPTWSGFSFKAQYSLLGSTGGWNVGTGVNTAGVSAGGRTNGIGAYYTFGMGDVRVIYDEVRDINGQFSNVFSTSRMAMVGGTLTFGPVRAYYGYEHLSAPQAAQNTATFNPTTLAPGASAPTAVDYGWIGANWQVNAATAVTAGIYHSNVNHGNGNGTLFTLGSTYNLSKRTFLYVETGYAKNSSTANFSVSGNPSVGEGGGNPNFGQGQFGAIAGIFTQF</sequence>
<evidence type="ECO:0000256" key="5">
    <source>
        <dbReference type="ARBA" id="ARBA00022692"/>
    </source>
</evidence>
<keyword evidence="6 11" id="KW-0732">Signal</keyword>
<dbReference type="PANTHER" id="PTHR34501">
    <property type="entry name" value="PROTEIN YDDL-RELATED"/>
    <property type="match status" value="1"/>
</dbReference>
<keyword evidence="10" id="KW-0998">Cell outer membrane</keyword>
<keyword evidence="9" id="KW-0472">Membrane</keyword>
<evidence type="ECO:0000256" key="8">
    <source>
        <dbReference type="ARBA" id="ARBA00023114"/>
    </source>
</evidence>
<reference evidence="13 14" key="1">
    <citation type="submission" date="2018-11" db="EMBL/GenBank/DDBJ databases">
        <title>Paraburkholderia sp. DHOA04, isolated from soil.</title>
        <authorList>
            <person name="Gao Z.-H."/>
            <person name="Qiu L.-H."/>
            <person name="Fu J.-C."/>
        </authorList>
    </citation>
    <scope>NUCLEOTIDE SEQUENCE [LARGE SCALE GENOMIC DNA]</scope>
    <source>
        <strain evidence="13 14">DHOA04</strain>
    </source>
</reference>
<evidence type="ECO:0000259" key="12">
    <source>
        <dbReference type="Pfam" id="PF13609"/>
    </source>
</evidence>
<comment type="caution">
    <text evidence="13">The sequence shown here is derived from an EMBL/GenBank/DDBJ whole genome shotgun (WGS) entry which is preliminary data.</text>
</comment>
<dbReference type="InterPro" id="IPR050298">
    <property type="entry name" value="Gram-neg_bact_OMP"/>
</dbReference>
<evidence type="ECO:0000256" key="11">
    <source>
        <dbReference type="SAM" id="SignalP"/>
    </source>
</evidence>
<accession>A0A3N6NC64</accession>
<keyword evidence="8" id="KW-0626">Porin</keyword>
<name>A0A3N6NC64_9BURK</name>
<keyword evidence="14" id="KW-1185">Reference proteome</keyword>
<dbReference type="GO" id="GO:0015288">
    <property type="term" value="F:porin activity"/>
    <property type="evidence" value="ECO:0007669"/>
    <property type="project" value="UniProtKB-KW"/>
</dbReference>
<dbReference type="RefSeq" id="WP_124151220.1">
    <property type="nucleotide sequence ID" value="NZ_RQIS01000007.1"/>
</dbReference>
<evidence type="ECO:0000256" key="6">
    <source>
        <dbReference type="ARBA" id="ARBA00022729"/>
    </source>
</evidence>
<keyword evidence="7" id="KW-0406">Ion transport</keyword>
<comment type="subcellular location">
    <subcellularLocation>
        <location evidence="1">Cell outer membrane</location>
        <topology evidence="1">Multi-pass membrane protein</topology>
    </subcellularLocation>
</comment>
<evidence type="ECO:0000313" key="14">
    <source>
        <dbReference type="Proteomes" id="UP000272778"/>
    </source>
</evidence>
<dbReference type="Pfam" id="PF13609">
    <property type="entry name" value="Porin_4"/>
    <property type="match status" value="1"/>
</dbReference>
<evidence type="ECO:0000256" key="9">
    <source>
        <dbReference type="ARBA" id="ARBA00023136"/>
    </source>
</evidence>
<feature type="signal peptide" evidence="11">
    <location>
        <begin position="1"/>
        <end position="19"/>
    </location>
</feature>
<keyword evidence="3" id="KW-0813">Transport</keyword>
<dbReference type="Proteomes" id="UP000272778">
    <property type="component" value="Unassembled WGS sequence"/>
</dbReference>
<evidence type="ECO:0000256" key="7">
    <source>
        <dbReference type="ARBA" id="ARBA00023065"/>
    </source>
</evidence>
<evidence type="ECO:0000256" key="3">
    <source>
        <dbReference type="ARBA" id="ARBA00022448"/>
    </source>
</evidence>
<dbReference type="GO" id="GO:0046930">
    <property type="term" value="C:pore complex"/>
    <property type="evidence" value="ECO:0007669"/>
    <property type="project" value="UniProtKB-KW"/>
</dbReference>
<dbReference type="GO" id="GO:0006811">
    <property type="term" value="P:monoatomic ion transport"/>
    <property type="evidence" value="ECO:0007669"/>
    <property type="project" value="UniProtKB-KW"/>
</dbReference>
<dbReference type="SUPFAM" id="SSF56935">
    <property type="entry name" value="Porins"/>
    <property type="match status" value="1"/>
</dbReference>